<dbReference type="EMBL" id="BARS01022832">
    <property type="protein sequence ID" value="GAG04524.1"/>
    <property type="molecule type" value="Genomic_DNA"/>
</dbReference>
<feature type="non-terminal residue" evidence="2">
    <location>
        <position position="270"/>
    </location>
</feature>
<reference evidence="2" key="1">
    <citation type="journal article" date="2014" name="Front. Microbiol.">
        <title>High frequency of phylogenetically diverse reductive dehalogenase-homologous genes in deep subseafloor sedimentary metagenomes.</title>
        <authorList>
            <person name="Kawai M."/>
            <person name="Futagami T."/>
            <person name="Toyoda A."/>
            <person name="Takaki Y."/>
            <person name="Nishi S."/>
            <person name="Hori S."/>
            <person name="Arai W."/>
            <person name="Tsubouchi T."/>
            <person name="Morono Y."/>
            <person name="Uchiyama I."/>
            <person name="Ito T."/>
            <person name="Fujiyama A."/>
            <person name="Inagaki F."/>
            <person name="Takami H."/>
        </authorList>
    </citation>
    <scope>NUCLEOTIDE SEQUENCE</scope>
    <source>
        <strain evidence="2">Expedition CK06-06</strain>
    </source>
</reference>
<feature type="region of interest" description="Disordered" evidence="1">
    <location>
        <begin position="214"/>
        <end position="241"/>
    </location>
</feature>
<proteinExistence type="predicted"/>
<sequence length="270" mass="27591">STDKLIDPFTLVNAGESPTITATDNVAVPAVSGMSDAITVNVGAIAEIRINDGASGNTAEVTTHTMTTDDSYEVHASRYDAYGNYIGDSPGTAVWDATVDYDVGDIVGSPGMSISFEPDNTGATGTVTVDDPYNGVGVDAFTGDITVNPGALAYIVIEDASGGTGIEVTTHTMTTDETYQVWAAGYDADNNYINDISVTWDETGTLDNTPAGPGVSTLFDPSTAPTSGTITADDGSGHTDSTGTITVNVGVTVSYVLITDAPDGTEVDTA</sequence>
<accession>X0UFM7</accession>
<name>X0UFM7_9ZZZZ</name>
<feature type="non-terminal residue" evidence="2">
    <location>
        <position position="1"/>
    </location>
</feature>
<evidence type="ECO:0000256" key="1">
    <source>
        <dbReference type="SAM" id="MobiDB-lite"/>
    </source>
</evidence>
<comment type="caution">
    <text evidence="2">The sequence shown here is derived from an EMBL/GenBank/DDBJ whole genome shotgun (WGS) entry which is preliminary data.</text>
</comment>
<feature type="compositionally biased region" description="Polar residues" evidence="1">
    <location>
        <begin position="219"/>
        <end position="230"/>
    </location>
</feature>
<organism evidence="2">
    <name type="scientific">marine sediment metagenome</name>
    <dbReference type="NCBI Taxonomy" id="412755"/>
    <lineage>
        <taxon>unclassified sequences</taxon>
        <taxon>metagenomes</taxon>
        <taxon>ecological metagenomes</taxon>
    </lineage>
</organism>
<evidence type="ECO:0000313" key="2">
    <source>
        <dbReference type="EMBL" id="GAG04524.1"/>
    </source>
</evidence>
<dbReference type="AlphaFoldDB" id="X0UFM7"/>
<gene>
    <name evidence="2" type="ORF">S01H1_36443</name>
</gene>
<protein>
    <submittedName>
        <fullName evidence="2">Uncharacterized protein</fullName>
    </submittedName>
</protein>